<evidence type="ECO:0000259" key="6">
    <source>
        <dbReference type="PROSITE" id="PS50109"/>
    </source>
</evidence>
<dbReference type="Pfam" id="PF02518">
    <property type="entry name" value="HATPase_c"/>
    <property type="match status" value="1"/>
</dbReference>
<reference evidence="7 8" key="1">
    <citation type="submission" date="2019-03" db="EMBL/GenBank/DDBJ databases">
        <title>Genomic Encyclopedia of Type Strains, Phase IV (KMG-IV): sequencing the most valuable type-strain genomes for metagenomic binning, comparative biology and taxonomic classification.</title>
        <authorList>
            <person name="Goeker M."/>
        </authorList>
    </citation>
    <scope>NUCLEOTIDE SEQUENCE [LARGE SCALE GENOMIC DNA]</scope>
    <source>
        <strain evidence="7 8">DSM 1837</strain>
    </source>
</reference>
<dbReference type="InterPro" id="IPR003594">
    <property type="entry name" value="HATPase_dom"/>
</dbReference>
<feature type="region of interest" description="Disordered" evidence="4">
    <location>
        <begin position="532"/>
        <end position="553"/>
    </location>
</feature>
<name>A0A4R2MW06_9BURK</name>
<dbReference type="InterPro" id="IPR036890">
    <property type="entry name" value="HATPase_C_sf"/>
</dbReference>
<dbReference type="OrthoDB" id="9811306at2"/>
<keyword evidence="1" id="KW-0808">Transferase</keyword>
<dbReference type="GO" id="GO:0000160">
    <property type="term" value="P:phosphorelay signal transduction system"/>
    <property type="evidence" value="ECO:0007669"/>
    <property type="project" value="UniProtKB-KW"/>
</dbReference>
<dbReference type="SMART" id="SM00387">
    <property type="entry name" value="HATPase_c"/>
    <property type="match status" value="1"/>
</dbReference>
<feature type="transmembrane region" description="Helical" evidence="5">
    <location>
        <begin position="297"/>
        <end position="317"/>
    </location>
</feature>
<evidence type="ECO:0000313" key="7">
    <source>
        <dbReference type="EMBL" id="TCP11081.1"/>
    </source>
</evidence>
<evidence type="ECO:0000256" key="1">
    <source>
        <dbReference type="ARBA" id="ARBA00022679"/>
    </source>
</evidence>
<gene>
    <name evidence="7" type="ORF">EV674_1497</name>
</gene>
<evidence type="ECO:0000256" key="5">
    <source>
        <dbReference type="SAM" id="Phobius"/>
    </source>
</evidence>
<accession>A0A4R2MW06</accession>
<keyword evidence="2" id="KW-0418">Kinase</keyword>
<keyword evidence="5" id="KW-1133">Transmembrane helix</keyword>
<evidence type="ECO:0000256" key="4">
    <source>
        <dbReference type="SAM" id="MobiDB-lite"/>
    </source>
</evidence>
<sequence length="589" mass="64923">MEAAPSGWLDERPPASGWRPVQVPSNWNAHWPGHDGVVWYRLRWNIAGAPQTLGLYMHYVMSAGAISVNGVELDRDESLVEPLSRAWNRPRFLLLPAPLLHAGRNELLIRVSGYAAYQPALGKVEIGPPGPLRAAQRASELARKDLNWLHLGIGATLGCFFLALWLMRRQEAAYGWYAARQAAWVGFTVNFVNTSTWPLAHTHAYAAATTAAYVLYHGCGAMFVLRFMGRRWPRREAVLWLLICVACAAVLLAPHEHMKTVRHTLAWASSALVVATALVFLHLAWRGGSLAQRLLSAAMAANALAMVHDLLVFSALIHGNFYLASYTAWPTTIGMALTLAWTFVANTRRIERFNDEMHHSVAAARAELKASLARQHALELLHARLGERVNLAHDLHDGLGGMLIGNINTLERTRAPLPPQQVLDMMRTMRDDLRLIIDTASAQHHGELSLADLLAPLRYRMSQLFELHGIEAHWRVSSLDKVQLDATQSLDVLRVLQEALTNVFKHSRATRVDVTLVREEGGHLRLEVHDNGVGLESSAAGAPPPPGGTGLRSMQTRAQRLGARLAVDSRGSSTTVALHMPLQGLRGSS</sequence>
<dbReference type="Proteomes" id="UP000295182">
    <property type="component" value="Unassembled WGS sequence"/>
</dbReference>
<feature type="domain" description="Histidine kinase" evidence="6">
    <location>
        <begin position="390"/>
        <end position="584"/>
    </location>
</feature>
<dbReference type="PANTHER" id="PTHR24421">
    <property type="entry name" value="NITRATE/NITRITE SENSOR PROTEIN NARX-RELATED"/>
    <property type="match status" value="1"/>
</dbReference>
<keyword evidence="3" id="KW-0902">Two-component regulatory system</keyword>
<evidence type="ECO:0000256" key="2">
    <source>
        <dbReference type="ARBA" id="ARBA00022777"/>
    </source>
</evidence>
<dbReference type="AlphaFoldDB" id="A0A4R2MW06"/>
<dbReference type="InterPro" id="IPR008979">
    <property type="entry name" value="Galactose-bd-like_sf"/>
</dbReference>
<dbReference type="InterPro" id="IPR050482">
    <property type="entry name" value="Sensor_HK_TwoCompSys"/>
</dbReference>
<feature type="transmembrane region" description="Helical" evidence="5">
    <location>
        <begin position="265"/>
        <end position="285"/>
    </location>
</feature>
<dbReference type="Gene3D" id="2.60.120.260">
    <property type="entry name" value="Galactose-binding domain-like"/>
    <property type="match status" value="1"/>
</dbReference>
<keyword evidence="8" id="KW-1185">Reference proteome</keyword>
<dbReference type="SUPFAM" id="SSF55874">
    <property type="entry name" value="ATPase domain of HSP90 chaperone/DNA topoisomerase II/histidine kinase"/>
    <property type="match status" value="1"/>
</dbReference>
<proteinExistence type="predicted"/>
<dbReference type="CDD" id="cd16917">
    <property type="entry name" value="HATPase_UhpB-NarQ-NarX-like"/>
    <property type="match status" value="1"/>
</dbReference>
<dbReference type="GO" id="GO:0016301">
    <property type="term" value="F:kinase activity"/>
    <property type="evidence" value="ECO:0007669"/>
    <property type="project" value="UniProtKB-KW"/>
</dbReference>
<dbReference type="EMBL" id="SLXH01000049">
    <property type="protein sequence ID" value="TCP11081.1"/>
    <property type="molecule type" value="Genomic_DNA"/>
</dbReference>
<dbReference type="Gene3D" id="3.30.565.10">
    <property type="entry name" value="Histidine kinase-like ATPase, C-terminal domain"/>
    <property type="match status" value="1"/>
</dbReference>
<dbReference type="InterPro" id="IPR011623">
    <property type="entry name" value="7TMR_DISM_rcpt_extracell_dom1"/>
</dbReference>
<keyword evidence="5" id="KW-0812">Transmembrane</keyword>
<dbReference type="InterPro" id="IPR005467">
    <property type="entry name" value="His_kinase_dom"/>
</dbReference>
<comment type="caution">
    <text evidence="7">The sequence shown here is derived from an EMBL/GenBank/DDBJ whole genome shotgun (WGS) entry which is preliminary data.</text>
</comment>
<feature type="transmembrane region" description="Helical" evidence="5">
    <location>
        <begin position="148"/>
        <end position="167"/>
    </location>
</feature>
<evidence type="ECO:0000313" key="8">
    <source>
        <dbReference type="Proteomes" id="UP000295182"/>
    </source>
</evidence>
<dbReference type="Pfam" id="PF07695">
    <property type="entry name" value="7TMR-DISM_7TM"/>
    <property type="match status" value="1"/>
</dbReference>
<feature type="transmembrane region" description="Helical" evidence="5">
    <location>
        <begin position="323"/>
        <end position="344"/>
    </location>
</feature>
<feature type="transmembrane region" description="Helical" evidence="5">
    <location>
        <begin position="204"/>
        <end position="225"/>
    </location>
</feature>
<dbReference type="SUPFAM" id="SSF49785">
    <property type="entry name" value="Galactose-binding domain-like"/>
    <property type="match status" value="1"/>
</dbReference>
<keyword evidence="5" id="KW-0472">Membrane</keyword>
<feature type="transmembrane region" description="Helical" evidence="5">
    <location>
        <begin position="237"/>
        <end position="253"/>
    </location>
</feature>
<dbReference type="PANTHER" id="PTHR24421:SF58">
    <property type="entry name" value="SIGNAL TRANSDUCTION HISTIDINE-PROTEIN KINASE_PHOSPHATASE UHPB"/>
    <property type="match status" value="1"/>
</dbReference>
<protein>
    <recommendedName>
        <fullName evidence="6">Histidine kinase domain-containing protein</fullName>
    </recommendedName>
</protein>
<organism evidence="7 8">
    <name type="scientific">Simplicispira metamorpha</name>
    <dbReference type="NCBI Taxonomy" id="80881"/>
    <lineage>
        <taxon>Bacteria</taxon>
        <taxon>Pseudomonadati</taxon>
        <taxon>Pseudomonadota</taxon>
        <taxon>Betaproteobacteria</taxon>
        <taxon>Burkholderiales</taxon>
        <taxon>Comamonadaceae</taxon>
        <taxon>Simplicispira</taxon>
    </lineage>
</organism>
<dbReference type="RefSeq" id="WP_119014851.1">
    <property type="nucleotide sequence ID" value="NZ_QXNC01000057.1"/>
</dbReference>
<dbReference type="PROSITE" id="PS50109">
    <property type="entry name" value="HIS_KIN"/>
    <property type="match status" value="1"/>
</dbReference>
<evidence type="ECO:0000256" key="3">
    <source>
        <dbReference type="ARBA" id="ARBA00023012"/>
    </source>
</evidence>